<dbReference type="Gene3D" id="2.40.110.10">
    <property type="entry name" value="Butyryl-CoA Dehydrogenase, subunit A, domain 2"/>
    <property type="match status" value="1"/>
</dbReference>
<dbReference type="UniPathway" id="UPA00659"/>
<comment type="cofactor">
    <cofactor evidence="1">
        <name>FAD</name>
        <dbReference type="ChEBI" id="CHEBI:57692"/>
    </cofactor>
</comment>
<gene>
    <name evidence="17" type="ORF">NOR51B_1412</name>
</gene>
<dbReference type="GO" id="GO:0004466">
    <property type="term" value="F:long-chain fatty acyl-CoA dehydrogenase activity"/>
    <property type="evidence" value="ECO:0007669"/>
    <property type="project" value="UniProtKB-EC"/>
</dbReference>
<dbReference type="InterPro" id="IPR009100">
    <property type="entry name" value="AcylCoA_DH/oxidase_NM_dom_sf"/>
</dbReference>
<evidence type="ECO:0000256" key="13">
    <source>
        <dbReference type="SAM" id="Phobius"/>
    </source>
</evidence>
<comment type="catalytic activity">
    <reaction evidence="10">
        <text>a medium-chain 2,3-saturated fatty acyl-CoA + oxidized [electron-transfer flavoprotein] + H(+) = a medium-chain (2E)-enoyl-CoA + reduced [electron-transfer flavoprotein]</text>
        <dbReference type="Rhea" id="RHEA:14477"/>
        <dbReference type="Rhea" id="RHEA-COMP:10685"/>
        <dbReference type="Rhea" id="RHEA-COMP:10686"/>
        <dbReference type="ChEBI" id="CHEBI:15378"/>
        <dbReference type="ChEBI" id="CHEBI:57692"/>
        <dbReference type="ChEBI" id="CHEBI:58307"/>
        <dbReference type="ChEBI" id="CHEBI:83723"/>
        <dbReference type="ChEBI" id="CHEBI:83726"/>
        <dbReference type="EC" id="1.3.8.7"/>
    </reaction>
</comment>
<evidence type="ECO:0000256" key="9">
    <source>
        <dbReference type="ARBA" id="ARBA00023002"/>
    </source>
</evidence>
<organism evidence="17 18">
    <name type="scientific">Luminiphilus syltensis NOR5-1B</name>
    <dbReference type="NCBI Taxonomy" id="565045"/>
    <lineage>
        <taxon>Bacteria</taxon>
        <taxon>Pseudomonadati</taxon>
        <taxon>Pseudomonadota</taxon>
        <taxon>Gammaproteobacteria</taxon>
        <taxon>Cellvibrionales</taxon>
        <taxon>Halieaceae</taxon>
        <taxon>Luminiphilus</taxon>
    </lineage>
</organism>
<dbReference type="OrthoDB" id="6138585at2"/>
<comment type="pathway">
    <text evidence="2">Lipid metabolism; fatty acid beta-oxidation.</text>
</comment>
<evidence type="ECO:0000256" key="2">
    <source>
        <dbReference type="ARBA" id="ARBA00005005"/>
    </source>
</evidence>
<protein>
    <recommendedName>
        <fullName evidence="6">Acyl-coenzyme A dehydrogenase</fullName>
        <ecNumber evidence="4">1.3.8.7</ecNumber>
        <ecNumber evidence="5">1.3.8.8</ecNumber>
    </recommendedName>
</protein>
<dbReference type="AlphaFoldDB" id="B8KWR6"/>
<dbReference type="Pfam" id="PF02771">
    <property type="entry name" value="Acyl-CoA_dh_N"/>
    <property type="match status" value="1"/>
</dbReference>
<evidence type="ECO:0000256" key="8">
    <source>
        <dbReference type="ARBA" id="ARBA00022827"/>
    </source>
</evidence>
<dbReference type="SUPFAM" id="SSF56645">
    <property type="entry name" value="Acyl-CoA dehydrogenase NM domain-like"/>
    <property type="match status" value="1"/>
</dbReference>
<dbReference type="EC" id="1.3.8.8" evidence="5"/>
<evidence type="ECO:0000256" key="4">
    <source>
        <dbReference type="ARBA" id="ARBA00012033"/>
    </source>
</evidence>
<keyword evidence="9" id="KW-0560">Oxidoreductase</keyword>
<keyword evidence="13" id="KW-0812">Transmembrane</keyword>
<evidence type="ECO:0000259" key="15">
    <source>
        <dbReference type="Pfam" id="PF02771"/>
    </source>
</evidence>
<keyword evidence="7" id="KW-0285">Flavoprotein</keyword>
<dbReference type="NCBIfam" id="NF007000">
    <property type="entry name" value="PRK09463.1"/>
    <property type="match status" value="1"/>
</dbReference>
<dbReference type="PANTHER" id="PTHR48083:SF33">
    <property type="entry name" value="ACYL-COENZYME A DEHYDROGENASE"/>
    <property type="match status" value="1"/>
</dbReference>
<dbReference type="InterPro" id="IPR009075">
    <property type="entry name" value="AcylCo_DH/oxidase_C"/>
</dbReference>
<sequence length="879" mass="96049">MTFALFFIAVLTAIYRRSTLNNSRLMILGATFLGLVSDGFALVSVVGGALLLALALLVMTPSPTRKRYLSKPLLGKIRNMLPKLSDTEATALESGSVDWDGELFSGQPDWWRLLDARPAQLSDEEQAFIDGPVEALCAMLDDWALVHEDFDLPPAVWDFIKHEGFLGLMIPKEHGGKGFSHTAHSEVVMKISTRSVSAAVTVMVPNSLGPGELLQEYGTEEQKAHYLPRLAKGDEIPCFALTSPVAGSDAGAIPDKGILCHGEWNGEQVLGLRVTWNKRYITLAPVASLIGLAIKVYDPDHLYGDNDLVGVTCVMVPRDLEGVNAGARHLPMNTVFMNGPTWGNDVFIPLDQVIGGPDGLGKGWTMLLECLSIGRSISLPAMGTGAGKLASLATGSYAYAREQFGRSISAFEGVQEALEPLAGHTYQMNAARLLTVGMLDRGVRPAVPSALLKYRNTDLMRQAINHAMDVVAGRGVITGPRNFLARAYQAVPIAITVEGANILTRSLMVFGQGAVRCHPFITEEIAAAQNPNASAGIAQFDRVFYRHLAFTARNALRAPILAWTGGVFEAVPRQGNLTAYYRRLSRFSAAFSLLTDVTLLSVGGGLKARQRLSGRMADALVQLYYSSAVIKFWHDRNYASDQRPIVEWCLQQNLAELQDALRDAIDNFPVKPLRWALRLLVFPPFHRRLRKPDDQLGQQVAAAIVEDTPLRDLLAEGCYRNESPDDPLGRVLNAYKLARQTQPIRDRLHAVIRKQNEDDLDGIALLMGHQRKELVDWAIGEGIVKHEEGEPLLAALNALYDVLRVDAFDAEGMQELAEAARGKRRVVERPPYDDATTPPPLVTPLGEAIDDVAPDPVIEAVNPAEGVEEESEDDSQKSA</sequence>
<dbReference type="InterPro" id="IPR037069">
    <property type="entry name" value="AcylCoA_DH/ox_N_sf"/>
</dbReference>
<evidence type="ECO:0000259" key="16">
    <source>
        <dbReference type="Pfam" id="PF09317"/>
    </source>
</evidence>
<reference evidence="18" key="1">
    <citation type="journal article" date="2013" name="BMC Microbiol.">
        <title>Taxonomy and evolution of bacteriochlorophyll a-containing members of the OM60/NOR5 clade of marine gammaproteobacteria: description of Luminiphilus syltensis gen. nov., sp. nov., reclassification of Haliea rubra as Pseudohaliea rubra gen. nov., comb. nov., and emendation of Chromatocurvus halotolerans.</title>
        <authorList>
            <person name="Spring S."/>
            <person name="Riedel T."/>
            <person name="Sproer C."/>
            <person name="Yan S."/>
            <person name="Harder J."/>
            <person name="Fuchs B.M."/>
        </authorList>
    </citation>
    <scope>NUCLEOTIDE SEQUENCE [LARGE SCALE GENOMIC DNA]</scope>
    <source>
        <strain evidence="18">NOR51-B</strain>
    </source>
</reference>
<evidence type="ECO:0000259" key="14">
    <source>
        <dbReference type="Pfam" id="PF00441"/>
    </source>
</evidence>
<comment type="similarity">
    <text evidence="3">Belongs to the acyl-CoA dehydrogenase family.</text>
</comment>
<dbReference type="GO" id="GO:0005737">
    <property type="term" value="C:cytoplasm"/>
    <property type="evidence" value="ECO:0007669"/>
    <property type="project" value="TreeGrafter"/>
</dbReference>
<evidence type="ECO:0000256" key="12">
    <source>
        <dbReference type="SAM" id="MobiDB-lite"/>
    </source>
</evidence>
<dbReference type="GO" id="GO:0033539">
    <property type="term" value="P:fatty acid beta-oxidation using acyl-CoA dehydrogenase"/>
    <property type="evidence" value="ECO:0007669"/>
    <property type="project" value="InterPro"/>
</dbReference>
<dbReference type="Gene3D" id="1.20.140.10">
    <property type="entry name" value="Butyryl-CoA Dehydrogenase, subunit A, domain 3"/>
    <property type="match status" value="1"/>
</dbReference>
<proteinExistence type="inferred from homology"/>
<dbReference type="InterPro" id="IPR050741">
    <property type="entry name" value="Acyl-CoA_dehydrogenase"/>
</dbReference>
<keyword evidence="18" id="KW-1185">Reference proteome</keyword>
<evidence type="ECO:0000256" key="6">
    <source>
        <dbReference type="ARBA" id="ARBA00020144"/>
    </source>
</evidence>
<dbReference type="HOGENOM" id="CLU_012192_0_0_6"/>
<dbReference type="Gene3D" id="1.10.540.10">
    <property type="entry name" value="Acyl-CoA dehydrogenase/oxidase, N-terminal domain"/>
    <property type="match status" value="1"/>
</dbReference>
<evidence type="ECO:0000256" key="1">
    <source>
        <dbReference type="ARBA" id="ARBA00001974"/>
    </source>
</evidence>
<dbReference type="InterPro" id="IPR015396">
    <property type="entry name" value="FadE_C"/>
</dbReference>
<dbReference type="FunFam" id="1.20.140.10:FF:000009">
    <property type="entry name" value="Acyl-CoA dehydrogenase"/>
    <property type="match status" value="1"/>
</dbReference>
<evidence type="ECO:0000256" key="11">
    <source>
        <dbReference type="ARBA" id="ARBA00049247"/>
    </source>
</evidence>
<keyword evidence="13" id="KW-1133">Transmembrane helix</keyword>
<dbReference type="InterPro" id="IPR013786">
    <property type="entry name" value="AcylCoA_DH/ox_N"/>
</dbReference>
<feature type="domain" description="Acyl-CoA dehydrogenase/oxidase C-terminal" evidence="14">
    <location>
        <begin position="361"/>
        <end position="505"/>
    </location>
</feature>
<evidence type="ECO:0000313" key="17">
    <source>
        <dbReference type="EMBL" id="EED35467.1"/>
    </source>
</evidence>
<dbReference type="Proteomes" id="UP000004699">
    <property type="component" value="Unassembled WGS sequence"/>
</dbReference>
<evidence type="ECO:0000313" key="18">
    <source>
        <dbReference type="Proteomes" id="UP000004699"/>
    </source>
</evidence>
<dbReference type="EMBL" id="DS999411">
    <property type="protein sequence ID" value="EED35467.1"/>
    <property type="molecule type" value="Genomic_DNA"/>
</dbReference>
<dbReference type="PANTHER" id="PTHR48083">
    <property type="entry name" value="MEDIUM-CHAIN SPECIFIC ACYL-COA DEHYDROGENASE, MITOCHONDRIAL-RELATED"/>
    <property type="match status" value="1"/>
</dbReference>
<dbReference type="RefSeq" id="WP_009020213.1">
    <property type="nucleotide sequence ID" value="NZ_DS999411.1"/>
</dbReference>
<evidence type="ECO:0000256" key="7">
    <source>
        <dbReference type="ARBA" id="ARBA00022630"/>
    </source>
</evidence>
<accession>B8KWR6</accession>
<name>B8KWR6_9GAMM</name>
<dbReference type="SUPFAM" id="SSF47203">
    <property type="entry name" value="Acyl-CoA dehydrogenase C-terminal domain-like"/>
    <property type="match status" value="1"/>
</dbReference>
<dbReference type="Pfam" id="PF09317">
    <property type="entry name" value="ACDH_C"/>
    <property type="match status" value="1"/>
</dbReference>
<dbReference type="FunFam" id="1.10.540.10:FF:000004">
    <property type="entry name" value="Acyl-CoA dehydrogenase"/>
    <property type="match status" value="1"/>
</dbReference>
<keyword evidence="8" id="KW-0274">FAD</keyword>
<evidence type="ECO:0000256" key="10">
    <source>
        <dbReference type="ARBA" id="ARBA00047882"/>
    </source>
</evidence>
<evidence type="ECO:0000256" key="5">
    <source>
        <dbReference type="ARBA" id="ARBA00012040"/>
    </source>
</evidence>
<dbReference type="InterPro" id="IPR036250">
    <property type="entry name" value="AcylCo_DH-like_C"/>
</dbReference>
<dbReference type="InterPro" id="IPR046373">
    <property type="entry name" value="Acyl-CoA_Oxase/DH_mid-dom_sf"/>
</dbReference>
<comment type="catalytic activity">
    <reaction evidence="11">
        <text>a long-chain 2,3-saturated fatty acyl-CoA + oxidized [electron-transfer flavoprotein] + H(+) = a long-chain (2E)-enoyl-CoA + reduced [electron-transfer flavoprotein]</text>
        <dbReference type="Rhea" id="RHEA:17721"/>
        <dbReference type="Rhea" id="RHEA-COMP:10685"/>
        <dbReference type="Rhea" id="RHEA-COMP:10686"/>
        <dbReference type="ChEBI" id="CHEBI:15378"/>
        <dbReference type="ChEBI" id="CHEBI:57692"/>
        <dbReference type="ChEBI" id="CHEBI:58307"/>
        <dbReference type="ChEBI" id="CHEBI:83721"/>
        <dbReference type="ChEBI" id="CHEBI:83727"/>
        <dbReference type="EC" id="1.3.8.8"/>
    </reaction>
</comment>
<feature type="transmembrane region" description="Helical" evidence="13">
    <location>
        <begin position="40"/>
        <end position="59"/>
    </location>
</feature>
<feature type="domain" description="Acyl-CoA dehydrogenase C-terminal bacterial-type" evidence="16">
    <location>
        <begin position="515"/>
        <end position="808"/>
    </location>
</feature>
<keyword evidence="13" id="KW-0472">Membrane</keyword>
<dbReference type="GO" id="GO:0050660">
    <property type="term" value="F:flavin adenine dinucleotide binding"/>
    <property type="evidence" value="ECO:0007669"/>
    <property type="project" value="InterPro"/>
</dbReference>
<dbReference type="NCBIfam" id="NF009586">
    <property type="entry name" value="PRK13026.1"/>
    <property type="match status" value="1"/>
</dbReference>
<feature type="domain" description="Acyl-CoA dehydrogenase/oxidase N-terminal" evidence="15">
    <location>
        <begin position="139"/>
        <end position="234"/>
    </location>
</feature>
<feature type="region of interest" description="Disordered" evidence="12">
    <location>
        <begin position="827"/>
        <end position="879"/>
    </location>
</feature>
<dbReference type="EC" id="1.3.8.7" evidence="4"/>
<dbReference type="eggNOG" id="COG1960">
    <property type="taxonomic scope" value="Bacteria"/>
</dbReference>
<dbReference type="STRING" id="565045.NOR51B_1412"/>
<evidence type="ECO:0000256" key="3">
    <source>
        <dbReference type="ARBA" id="ARBA00009347"/>
    </source>
</evidence>
<dbReference type="GO" id="GO:0070991">
    <property type="term" value="F:medium-chain fatty acyl-CoA dehydrogenase activity"/>
    <property type="evidence" value="ECO:0007669"/>
    <property type="project" value="UniProtKB-EC"/>
</dbReference>
<dbReference type="Pfam" id="PF00441">
    <property type="entry name" value="Acyl-CoA_dh_1"/>
    <property type="match status" value="1"/>
</dbReference>